<feature type="transmembrane region" description="Helical" evidence="1">
    <location>
        <begin position="6"/>
        <end position="27"/>
    </location>
</feature>
<keyword evidence="1" id="KW-1133">Transmembrane helix</keyword>
<accession>A0A2P2QZF2</accession>
<protein>
    <submittedName>
        <fullName evidence="2">Uncharacterized protein</fullName>
    </submittedName>
</protein>
<keyword evidence="1" id="KW-0812">Transmembrane</keyword>
<name>A0A2P2QZF2_RHIMU</name>
<keyword evidence="1" id="KW-0472">Membrane</keyword>
<evidence type="ECO:0000256" key="1">
    <source>
        <dbReference type="SAM" id="Phobius"/>
    </source>
</evidence>
<reference evidence="2" key="1">
    <citation type="submission" date="2018-02" db="EMBL/GenBank/DDBJ databases">
        <title>Rhizophora mucronata_Transcriptome.</title>
        <authorList>
            <person name="Meera S.P."/>
            <person name="Sreeshan A."/>
            <person name="Augustine A."/>
        </authorList>
    </citation>
    <scope>NUCLEOTIDE SEQUENCE</scope>
    <source>
        <tissue evidence="2">Leaf</tissue>
    </source>
</reference>
<sequence length="61" mass="7148">MCFSDNYLLIDVGLTDFMVFLGSIGYIKTRSWERQMICIIGGYYIWLVKCEWGLWLSVNVS</sequence>
<dbReference type="AlphaFoldDB" id="A0A2P2QZF2"/>
<proteinExistence type="predicted"/>
<organism evidence="2">
    <name type="scientific">Rhizophora mucronata</name>
    <name type="common">Asiatic mangrove</name>
    <dbReference type="NCBI Taxonomy" id="61149"/>
    <lineage>
        <taxon>Eukaryota</taxon>
        <taxon>Viridiplantae</taxon>
        <taxon>Streptophyta</taxon>
        <taxon>Embryophyta</taxon>
        <taxon>Tracheophyta</taxon>
        <taxon>Spermatophyta</taxon>
        <taxon>Magnoliopsida</taxon>
        <taxon>eudicotyledons</taxon>
        <taxon>Gunneridae</taxon>
        <taxon>Pentapetalae</taxon>
        <taxon>rosids</taxon>
        <taxon>fabids</taxon>
        <taxon>Malpighiales</taxon>
        <taxon>Rhizophoraceae</taxon>
        <taxon>Rhizophora</taxon>
    </lineage>
</organism>
<dbReference type="EMBL" id="GGEC01091876">
    <property type="protein sequence ID" value="MBX72360.1"/>
    <property type="molecule type" value="Transcribed_RNA"/>
</dbReference>
<evidence type="ECO:0000313" key="2">
    <source>
        <dbReference type="EMBL" id="MBX72360.1"/>
    </source>
</evidence>